<name>A0A9D2PL13_9FIRM</name>
<dbReference type="PROSITE" id="PS51186">
    <property type="entry name" value="GNAT"/>
    <property type="match status" value="1"/>
</dbReference>
<dbReference type="InterPro" id="IPR016181">
    <property type="entry name" value="Acyl_CoA_acyltransferase"/>
</dbReference>
<dbReference type="SUPFAM" id="SSF55729">
    <property type="entry name" value="Acyl-CoA N-acyltransferases (Nat)"/>
    <property type="match status" value="1"/>
</dbReference>
<dbReference type="Pfam" id="PF00583">
    <property type="entry name" value="Acetyltransf_1"/>
    <property type="match status" value="1"/>
</dbReference>
<dbReference type="EMBL" id="DWWD01000048">
    <property type="protein sequence ID" value="HJC51548.1"/>
    <property type="molecule type" value="Genomic_DNA"/>
</dbReference>
<dbReference type="AlphaFoldDB" id="A0A9D2PL13"/>
<reference evidence="2" key="2">
    <citation type="submission" date="2021-04" db="EMBL/GenBank/DDBJ databases">
        <authorList>
            <person name="Gilroy R."/>
        </authorList>
    </citation>
    <scope>NUCLEOTIDE SEQUENCE</scope>
    <source>
        <strain evidence="2">ChiSjej3B21-8574</strain>
    </source>
</reference>
<dbReference type="Gene3D" id="3.40.630.30">
    <property type="match status" value="1"/>
</dbReference>
<sequence length="198" mass="22365">MLDKSLPYFDIVMKADKITASKWAPLPLPDGYSFKMYEDGDEDGWAALEVLVGEFASHADALAYFQKVFLPHRHLLPERMCFVTDADEKIIATASAWFKEEDGRHYPLLHWISTSPEVQGKGIGSAVTAQALSVLRETDPGADVFLHTQTWSHRAIKMYYKYGFRITKTAIPGARTDFRYREVLHGILPDEILNGITA</sequence>
<dbReference type="Proteomes" id="UP000823904">
    <property type="component" value="Unassembled WGS sequence"/>
</dbReference>
<feature type="domain" description="N-acetyltransferase" evidence="1">
    <location>
        <begin position="35"/>
        <end position="198"/>
    </location>
</feature>
<gene>
    <name evidence="2" type="ORF">H9754_13420</name>
</gene>
<evidence type="ECO:0000313" key="3">
    <source>
        <dbReference type="Proteomes" id="UP000823904"/>
    </source>
</evidence>
<comment type="caution">
    <text evidence="2">The sequence shown here is derived from an EMBL/GenBank/DDBJ whole genome shotgun (WGS) entry which is preliminary data.</text>
</comment>
<dbReference type="GO" id="GO:0016747">
    <property type="term" value="F:acyltransferase activity, transferring groups other than amino-acyl groups"/>
    <property type="evidence" value="ECO:0007669"/>
    <property type="project" value="InterPro"/>
</dbReference>
<dbReference type="InterPro" id="IPR000182">
    <property type="entry name" value="GNAT_dom"/>
</dbReference>
<dbReference type="CDD" id="cd04301">
    <property type="entry name" value="NAT_SF"/>
    <property type="match status" value="1"/>
</dbReference>
<proteinExistence type="predicted"/>
<reference evidence="2" key="1">
    <citation type="journal article" date="2021" name="PeerJ">
        <title>Extensive microbial diversity within the chicken gut microbiome revealed by metagenomics and culture.</title>
        <authorList>
            <person name="Gilroy R."/>
            <person name="Ravi A."/>
            <person name="Getino M."/>
            <person name="Pursley I."/>
            <person name="Horton D.L."/>
            <person name="Alikhan N.F."/>
            <person name="Baker D."/>
            <person name="Gharbi K."/>
            <person name="Hall N."/>
            <person name="Watson M."/>
            <person name="Adriaenssens E.M."/>
            <person name="Foster-Nyarko E."/>
            <person name="Jarju S."/>
            <person name="Secka A."/>
            <person name="Antonio M."/>
            <person name="Oren A."/>
            <person name="Chaudhuri R.R."/>
            <person name="La Ragione R."/>
            <person name="Hildebrand F."/>
            <person name="Pallen M.J."/>
        </authorList>
    </citation>
    <scope>NUCLEOTIDE SEQUENCE</scope>
    <source>
        <strain evidence="2">ChiSjej3B21-8574</strain>
    </source>
</reference>
<evidence type="ECO:0000259" key="1">
    <source>
        <dbReference type="PROSITE" id="PS51186"/>
    </source>
</evidence>
<accession>A0A9D2PL13</accession>
<organism evidence="2 3">
    <name type="scientific">Candidatus Anaerostipes avistercoris</name>
    <dbReference type="NCBI Taxonomy" id="2838462"/>
    <lineage>
        <taxon>Bacteria</taxon>
        <taxon>Bacillati</taxon>
        <taxon>Bacillota</taxon>
        <taxon>Clostridia</taxon>
        <taxon>Lachnospirales</taxon>
        <taxon>Lachnospiraceae</taxon>
        <taxon>Anaerostipes</taxon>
    </lineage>
</organism>
<evidence type="ECO:0000313" key="2">
    <source>
        <dbReference type="EMBL" id="HJC51548.1"/>
    </source>
</evidence>
<protein>
    <submittedName>
        <fullName evidence="2">GNAT family N-acetyltransferase</fullName>
    </submittedName>
</protein>